<proteinExistence type="inferred from homology"/>
<dbReference type="GO" id="GO:0005524">
    <property type="term" value="F:ATP binding"/>
    <property type="evidence" value="ECO:0007669"/>
    <property type="project" value="UniProtKB-KW"/>
</dbReference>
<feature type="domain" description="ABC transporter" evidence="9">
    <location>
        <begin position="5"/>
        <end position="243"/>
    </location>
</feature>
<name>A0A7C5V2D6_9FIRM</name>
<dbReference type="InterPro" id="IPR050095">
    <property type="entry name" value="ECF_ABC_transporter_ATP-bd"/>
</dbReference>
<evidence type="ECO:0000313" key="10">
    <source>
        <dbReference type="EMBL" id="HHS02586.1"/>
    </source>
</evidence>
<evidence type="ECO:0000256" key="3">
    <source>
        <dbReference type="ARBA" id="ARBA00022448"/>
    </source>
</evidence>
<evidence type="ECO:0000259" key="9">
    <source>
        <dbReference type="PROSITE" id="PS50893"/>
    </source>
</evidence>
<dbReference type="InterPro" id="IPR017871">
    <property type="entry name" value="ABC_transporter-like_CS"/>
</dbReference>
<dbReference type="GO" id="GO:0016887">
    <property type="term" value="F:ATP hydrolysis activity"/>
    <property type="evidence" value="ECO:0007669"/>
    <property type="project" value="InterPro"/>
</dbReference>
<comment type="caution">
    <text evidence="10">The sequence shown here is derived from an EMBL/GenBank/DDBJ whole genome shotgun (WGS) entry which is preliminary data.</text>
</comment>
<dbReference type="SUPFAM" id="SSF52540">
    <property type="entry name" value="P-loop containing nucleoside triphosphate hydrolases"/>
    <property type="match status" value="1"/>
</dbReference>
<reference evidence="10" key="1">
    <citation type="journal article" date="2020" name="mSystems">
        <title>Genome- and Community-Level Interaction Insights into Carbon Utilization and Element Cycling Functions of Hydrothermarchaeota in Hydrothermal Sediment.</title>
        <authorList>
            <person name="Zhou Z."/>
            <person name="Liu Y."/>
            <person name="Xu W."/>
            <person name="Pan J."/>
            <person name="Luo Z.H."/>
            <person name="Li M."/>
        </authorList>
    </citation>
    <scope>NUCLEOTIDE SEQUENCE [LARGE SCALE GENOMIC DNA]</scope>
    <source>
        <strain evidence="10">SpSt-102</strain>
    </source>
</reference>
<protein>
    <submittedName>
        <fullName evidence="10">ABC transporter ATP-binding protein</fullName>
    </submittedName>
</protein>
<dbReference type="InterPro" id="IPR015856">
    <property type="entry name" value="ABC_transpr_CbiO/EcfA_su"/>
</dbReference>
<organism evidence="10">
    <name type="scientific">Caldicellulosiruptor owensensis</name>
    <dbReference type="NCBI Taxonomy" id="55205"/>
    <lineage>
        <taxon>Bacteria</taxon>
        <taxon>Bacillati</taxon>
        <taxon>Bacillota</taxon>
        <taxon>Bacillota incertae sedis</taxon>
        <taxon>Caldicellulosiruptorales</taxon>
        <taxon>Caldicellulosiruptoraceae</taxon>
        <taxon>Caldicellulosiruptor</taxon>
    </lineage>
</organism>
<evidence type="ECO:0000256" key="2">
    <source>
        <dbReference type="ARBA" id="ARBA00005417"/>
    </source>
</evidence>
<dbReference type="EMBL" id="DRUZ01000100">
    <property type="protein sequence ID" value="HHS02586.1"/>
    <property type="molecule type" value="Genomic_DNA"/>
</dbReference>
<evidence type="ECO:0000256" key="6">
    <source>
        <dbReference type="ARBA" id="ARBA00022840"/>
    </source>
</evidence>
<accession>A0A7C5V2D6</accession>
<dbReference type="Gene3D" id="3.40.50.300">
    <property type="entry name" value="P-loop containing nucleotide triphosphate hydrolases"/>
    <property type="match status" value="1"/>
</dbReference>
<dbReference type="InterPro" id="IPR027417">
    <property type="entry name" value="P-loop_NTPase"/>
</dbReference>
<dbReference type="InterPro" id="IPR003593">
    <property type="entry name" value="AAA+_ATPase"/>
</dbReference>
<comment type="subcellular location">
    <subcellularLocation>
        <location evidence="1">Cell membrane</location>
        <topology evidence="1">Peripheral membrane protein</topology>
    </subcellularLocation>
</comment>
<dbReference type="PROSITE" id="PS50893">
    <property type="entry name" value="ABC_TRANSPORTER_2"/>
    <property type="match status" value="1"/>
</dbReference>
<dbReference type="GO" id="GO:0043190">
    <property type="term" value="C:ATP-binding cassette (ABC) transporter complex"/>
    <property type="evidence" value="ECO:0007669"/>
    <property type="project" value="TreeGrafter"/>
</dbReference>
<evidence type="ECO:0000256" key="1">
    <source>
        <dbReference type="ARBA" id="ARBA00004202"/>
    </source>
</evidence>
<gene>
    <name evidence="10" type="ORF">ENL71_08935</name>
</gene>
<dbReference type="CDD" id="cd03225">
    <property type="entry name" value="ABC_cobalt_CbiO_domain1"/>
    <property type="match status" value="1"/>
</dbReference>
<dbReference type="InterPro" id="IPR003439">
    <property type="entry name" value="ABC_transporter-like_ATP-bd"/>
</dbReference>
<keyword evidence="7" id="KW-1278">Translocase</keyword>
<evidence type="ECO:0000256" key="5">
    <source>
        <dbReference type="ARBA" id="ARBA00022741"/>
    </source>
</evidence>
<dbReference type="PANTHER" id="PTHR43553:SF27">
    <property type="entry name" value="ENERGY-COUPLING FACTOR TRANSPORTER ATP-BINDING PROTEIN ECFA2"/>
    <property type="match status" value="1"/>
</dbReference>
<dbReference type="SMART" id="SM00382">
    <property type="entry name" value="AAA"/>
    <property type="match status" value="1"/>
</dbReference>
<keyword evidence="4" id="KW-1003">Cell membrane</keyword>
<evidence type="ECO:0000256" key="7">
    <source>
        <dbReference type="ARBA" id="ARBA00022967"/>
    </source>
</evidence>
<keyword evidence="8" id="KW-0472">Membrane</keyword>
<dbReference type="PROSITE" id="PS00211">
    <property type="entry name" value="ABC_TRANSPORTER_1"/>
    <property type="match status" value="1"/>
</dbReference>
<keyword evidence="3" id="KW-0813">Transport</keyword>
<dbReference type="Pfam" id="PF00005">
    <property type="entry name" value="ABC_tran"/>
    <property type="match status" value="1"/>
</dbReference>
<dbReference type="PANTHER" id="PTHR43553">
    <property type="entry name" value="HEAVY METAL TRANSPORTER"/>
    <property type="match status" value="1"/>
</dbReference>
<keyword evidence="5" id="KW-0547">Nucleotide-binding</keyword>
<evidence type="ECO:0000256" key="4">
    <source>
        <dbReference type="ARBA" id="ARBA00022475"/>
    </source>
</evidence>
<dbReference type="GO" id="GO:0042626">
    <property type="term" value="F:ATPase-coupled transmembrane transporter activity"/>
    <property type="evidence" value="ECO:0007669"/>
    <property type="project" value="TreeGrafter"/>
</dbReference>
<evidence type="ECO:0000256" key="8">
    <source>
        <dbReference type="ARBA" id="ARBA00023136"/>
    </source>
</evidence>
<comment type="similarity">
    <text evidence="2">Belongs to the ABC transporter superfamily.</text>
</comment>
<sequence>MNAVFRGENITYRVNNKTILDSASFEIEKGKVYALVGCNGSGKTTLMKILSGIILDFEGELYFYDKKVDKTSFDELFKNGFYKKVGYMFQETELQLFNLTVFDEIAFGPRQFMNDESKIQKRVLEVAKFLGIDNLLESDILTLSGGEKKRVALASILANNPEVLILDEPTNDLDPRSIRFFARILKQLKDVGKTLIVSTHHFDLLFRLADYTILLSPDHRILKIGTTKEILEDKNLLIEAEVIDEEFEV</sequence>
<dbReference type="AlphaFoldDB" id="A0A7C5V2D6"/>
<keyword evidence="6 10" id="KW-0067">ATP-binding</keyword>